<dbReference type="SUPFAM" id="SSF57997">
    <property type="entry name" value="Tropomyosin"/>
    <property type="match status" value="1"/>
</dbReference>
<dbReference type="AlphaFoldDB" id="A0A2N5SU92"/>
<dbReference type="EMBL" id="PGCI01000763">
    <property type="protein sequence ID" value="PLW16815.1"/>
    <property type="molecule type" value="Genomic_DNA"/>
</dbReference>
<proteinExistence type="predicted"/>
<dbReference type="Gene3D" id="1.20.5.110">
    <property type="match status" value="1"/>
</dbReference>
<feature type="coiled-coil region" evidence="1">
    <location>
        <begin position="187"/>
        <end position="214"/>
    </location>
</feature>
<comment type="caution">
    <text evidence="2">The sequence shown here is derived from an EMBL/GenBank/DDBJ whole genome shotgun (WGS) entry which is preliminary data.</text>
</comment>
<dbReference type="Gene3D" id="1.20.5.1070">
    <property type="entry name" value="Head and neck region of the ectodomain of NDV fusion glycoprotein"/>
    <property type="match status" value="1"/>
</dbReference>
<keyword evidence="1" id="KW-0175">Coiled coil</keyword>
<protein>
    <recommendedName>
        <fullName evidence="4">Chromosome partition protein Smc</fullName>
    </recommendedName>
</protein>
<evidence type="ECO:0008006" key="4">
    <source>
        <dbReference type="Google" id="ProtNLM"/>
    </source>
</evidence>
<reference evidence="2 3" key="1">
    <citation type="submission" date="2017-11" db="EMBL/GenBank/DDBJ databases">
        <title>De novo assembly and phasing of dikaryotic genomes from two isolates of Puccinia coronata f. sp. avenae, the causal agent of oat crown rust.</title>
        <authorList>
            <person name="Miller M.E."/>
            <person name="Zhang Y."/>
            <person name="Omidvar V."/>
            <person name="Sperschneider J."/>
            <person name="Schwessinger B."/>
            <person name="Raley C."/>
            <person name="Palmer J.M."/>
            <person name="Garnica D."/>
            <person name="Upadhyaya N."/>
            <person name="Rathjen J."/>
            <person name="Taylor J.M."/>
            <person name="Park R.F."/>
            <person name="Dodds P.N."/>
            <person name="Hirsch C.D."/>
            <person name="Kianian S.F."/>
            <person name="Figueroa M."/>
        </authorList>
    </citation>
    <scope>NUCLEOTIDE SEQUENCE [LARGE SCALE GENOMIC DNA]</scope>
    <source>
        <strain evidence="2">12SD80</strain>
    </source>
</reference>
<accession>A0A2N5SU92</accession>
<gene>
    <name evidence="2" type="ORF">PCASD_14976</name>
</gene>
<evidence type="ECO:0000256" key="1">
    <source>
        <dbReference type="SAM" id="Coils"/>
    </source>
</evidence>
<sequence length="249" mass="27398">MAHFVPIPLEYPPRPVAPPQLGAGAGATLADVALRADYFHKVSNSYQSTSTVPIPSNPLASATKEMVKACIHSIGQDDPVAAILAPQTRRLLEGVTSRIDGLQDQHLNHAANHSQRLIGVEQRLTGVEQRLTGVEQRLTGVEQRLTGVEQRLTGVEQRLTGVEQRLTGVEQRLTGVEQRLTGVEQRLTGVETELAQIRESVQELRGQSNTMEQLLHQIVQQQNDSLPTIGTLVRENADLRNQLFGNNHR</sequence>
<dbReference type="Proteomes" id="UP000235392">
    <property type="component" value="Unassembled WGS sequence"/>
</dbReference>
<organism evidence="2 3">
    <name type="scientific">Puccinia coronata f. sp. avenae</name>
    <dbReference type="NCBI Taxonomy" id="200324"/>
    <lineage>
        <taxon>Eukaryota</taxon>
        <taxon>Fungi</taxon>
        <taxon>Dikarya</taxon>
        <taxon>Basidiomycota</taxon>
        <taxon>Pucciniomycotina</taxon>
        <taxon>Pucciniomycetes</taxon>
        <taxon>Pucciniales</taxon>
        <taxon>Pucciniaceae</taxon>
        <taxon>Puccinia</taxon>
    </lineage>
</organism>
<evidence type="ECO:0000313" key="3">
    <source>
        <dbReference type="Proteomes" id="UP000235392"/>
    </source>
</evidence>
<name>A0A2N5SU92_9BASI</name>
<evidence type="ECO:0000313" key="2">
    <source>
        <dbReference type="EMBL" id="PLW16815.1"/>
    </source>
</evidence>